<name>A0ABM4ABE4_ZIZJJ</name>
<dbReference type="SMART" id="SM00575">
    <property type="entry name" value="ZnF_PMZ"/>
    <property type="match status" value="1"/>
</dbReference>
<keyword evidence="1" id="KW-0479">Metal-binding</keyword>
<dbReference type="PANTHER" id="PTHR31973">
    <property type="entry name" value="POLYPROTEIN, PUTATIVE-RELATED"/>
    <property type="match status" value="1"/>
</dbReference>
<keyword evidence="6" id="KW-1185">Reference proteome</keyword>
<dbReference type="PANTHER" id="PTHR31973:SF187">
    <property type="entry name" value="MUTATOR TRANSPOSASE MUDRA PROTEIN"/>
    <property type="match status" value="1"/>
</dbReference>
<protein>
    <submittedName>
        <fullName evidence="7">Uncharacterized protein LOC132804082</fullName>
    </submittedName>
</protein>
<keyword evidence="2 4" id="KW-0863">Zinc-finger</keyword>
<evidence type="ECO:0000256" key="3">
    <source>
        <dbReference type="ARBA" id="ARBA00022833"/>
    </source>
</evidence>
<evidence type="ECO:0000256" key="1">
    <source>
        <dbReference type="ARBA" id="ARBA00022723"/>
    </source>
</evidence>
<reference evidence="7" key="2">
    <citation type="submission" date="2025-08" db="UniProtKB">
        <authorList>
            <consortium name="RefSeq"/>
        </authorList>
    </citation>
    <scope>IDENTIFICATION</scope>
    <source>
        <tissue evidence="7">Seedling</tissue>
    </source>
</reference>
<dbReference type="InterPro" id="IPR006564">
    <property type="entry name" value="Znf_PMZ"/>
</dbReference>
<accession>A0ABM4ABE4</accession>
<gene>
    <name evidence="7" type="primary">LOC132804082</name>
</gene>
<evidence type="ECO:0000256" key="4">
    <source>
        <dbReference type="PROSITE-ProRule" id="PRU00325"/>
    </source>
</evidence>
<dbReference type="RefSeq" id="XP_060674053.1">
    <property type="nucleotide sequence ID" value="XM_060818070.1"/>
</dbReference>
<proteinExistence type="predicted"/>
<evidence type="ECO:0000313" key="6">
    <source>
        <dbReference type="Proteomes" id="UP001652623"/>
    </source>
</evidence>
<feature type="domain" description="SWIM-type" evidence="5">
    <location>
        <begin position="112"/>
        <end position="149"/>
    </location>
</feature>
<keyword evidence="3" id="KW-0862">Zinc</keyword>
<organism evidence="6 7">
    <name type="scientific">Ziziphus jujuba</name>
    <name type="common">Chinese jujube</name>
    <name type="synonym">Ziziphus sativa</name>
    <dbReference type="NCBI Taxonomy" id="326968"/>
    <lineage>
        <taxon>Eukaryota</taxon>
        <taxon>Viridiplantae</taxon>
        <taxon>Streptophyta</taxon>
        <taxon>Embryophyta</taxon>
        <taxon>Tracheophyta</taxon>
        <taxon>Spermatophyta</taxon>
        <taxon>Magnoliopsida</taxon>
        <taxon>eudicotyledons</taxon>
        <taxon>Gunneridae</taxon>
        <taxon>Pentapetalae</taxon>
        <taxon>rosids</taxon>
        <taxon>fabids</taxon>
        <taxon>Rosales</taxon>
        <taxon>Rhamnaceae</taxon>
        <taxon>Paliureae</taxon>
        <taxon>Ziziphus</taxon>
    </lineage>
</organism>
<sequence length="160" mass="18311">MSTQPLFAIFPQTYPHSRYVFLGKITNQPQQGKDGRITSQVFKKTGNTVKTSIPYDMIEELINKGYERRNNAAAMQTLITNWLENIMQERSNNGRGLCVIPLNLYEFQIVGYGMFVGVVNLENKTCSCKEFDIDGFPCVHAIEACKHRHISPYILCSVYY</sequence>
<dbReference type="GeneID" id="132804082"/>
<evidence type="ECO:0000256" key="2">
    <source>
        <dbReference type="ARBA" id="ARBA00022771"/>
    </source>
</evidence>
<evidence type="ECO:0000313" key="7">
    <source>
        <dbReference type="RefSeq" id="XP_060674053.1"/>
    </source>
</evidence>
<dbReference type="PROSITE" id="PS50966">
    <property type="entry name" value="ZF_SWIM"/>
    <property type="match status" value="1"/>
</dbReference>
<dbReference type="InterPro" id="IPR007527">
    <property type="entry name" value="Znf_SWIM"/>
</dbReference>
<dbReference type="Proteomes" id="UP001652623">
    <property type="component" value="Chromosome 1"/>
</dbReference>
<reference evidence="6" key="1">
    <citation type="submission" date="2025-05" db="UniProtKB">
        <authorList>
            <consortium name="RefSeq"/>
        </authorList>
    </citation>
    <scope>NUCLEOTIDE SEQUENCE [LARGE SCALE GENOMIC DNA]</scope>
</reference>
<dbReference type="Pfam" id="PF04434">
    <property type="entry name" value="SWIM"/>
    <property type="match status" value="1"/>
</dbReference>
<evidence type="ECO:0000259" key="5">
    <source>
        <dbReference type="PROSITE" id="PS50966"/>
    </source>
</evidence>